<keyword evidence="3" id="KW-0240">DNA-directed RNA polymerase</keyword>
<protein>
    <submittedName>
        <fullName evidence="3">DNA-directed RNA polymerase subunit beta</fullName>
    </submittedName>
</protein>
<gene>
    <name evidence="3" type="ORF">FE784_19015</name>
</gene>
<dbReference type="Pfam" id="PF11772">
    <property type="entry name" value="EpuA"/>
    <property type="match status" value="1"/>
</dbReference>
<keyword evidence="3" id="KW-0804">Transcription</keyword>
<keyword evidence="2" id="KW-0812">Transmembrane</keyword>
<reference evidence="3 4" key="1">
    <citation type="submission" date="2019-05" db="EMBL/GenBank/DDBJ databases">
        <title>We sequenced the genome of Paenibacillus hemerocallicola KCTC 33185 for further insight into its adaptation and study the phylogeny of Paenibacillus.</title>
        <authorList>
            <person name="Narsing Rao M.P."/>
        </authorList>
    </citation>
    <scope>NUCLEOTIDE SEQUENCE [LARGE SCALE GENOMIC DNA]</scope>
    <source>
        <strain evidence="3 4">KCTC 33185</strain>
    </source>
</reference>
<sequence length="84" mass="9718">MNDKETSVRPKPQGQAKAKNKPKLRRRWVRILIWLLRTLLVPVLCLVALLGGLWLGYVYIGGKDGADVWEWSTWKHLFDLVFAS</sequence>
<organism evidence="3 4">
    <name type="scientific">Paenibacillus hemerocallicola</name>
    <dbReference type="NCBI Taxonomy" id="1172614"/>
    <lineage>
        <taxon>Bacteria</taxon>
        <taxon>Bacillati</taxon>
        <taxon>Bacillota</taxon>
        <taxon>Bacilli</taxon>
        <taxon>Bacillales</taxon>
        <taxon>Paenibacillaceae</taxon>
        <taxon>Paenibacillus</taxon>
    </lineage>
</organism>
<name>A0A5C4T6L8_9BACL</name>
<evidence type="ECO:0000313" key="4">
    <source>
        <dbReference type="Proteomes" id="UP000307943"/>
    </source>
</evidence>
<evidence type="ECO:0000256" key="1">
    <source>
        <dbReference type="SAM" id="MobiDB-lite"/>
    </source>
</evidence>
<evidence type="ECO:0000313" key="3">
    <source>
        <dbReference type="EMBL" id="TNJ64733.1"/>
    </source>
</evidence>
<dbReference type="EMBL" id="VDCQ01000026">
    <property type="protein sequence ID" value="TNJ64733.1"/>
    <property type="molecule type" value="Genomic_DNA"/>
</dbReference>
<accession>A0A5C4T6L8</accession>
<keyword evidence="4" id="KW-1185">Reference proteome</keyword>
<keyword evidence="2" id="KW-1133">Transmembrane helix</keyword>
<keyword evidence="2" id="KW-0472">Membrane</keyword>
<dbReference type="InterPro" id="IPR024596">
    <property type="entry name" value="RNApol_su_b/EpuA"/>
</dbReference>
<feature type="transmembrane region" description="Helical" evidence="2">
    <location>
        <begin position="31"/>
        <end position="60"/>
    </location>
</feature>
<proteinExistence type="predicted"/>
<dbReference type="RefSeq" id="WP_139603804.1">
    <property type="nucleotide sequence ID" value="NZ_VDCQ01000026.1"/>
</dbReference>
<comment type="caution">
    <text evidence="3">The sequence shown here is derived from an EMBL/GenBank/DDBJ whole genome shotgun (WGS) entry which is preliminary data.</text>
</comment>
<dbReference type="Proteomes" id="UP000307943">
    <property type="component" value="Unassembled WGS sequence"/>
</dbReference>
<dbReference type="GO" id="GO:0000428">
    <property type="term" value="C:DNA-directed RNA polymerase complex"/>
    <property type="evidence" value="ECO:0007669"/>
    <property type="project" value="UniProtKB-KW"/>
</dbReference>
<dbReference type="AlphaFoldDB" id="A0A5C4T6L8"/>
<feature type="region of interest" description="Disordered" evidence="1">
    <location>
        <begin position="1"/>
        <end position="23"/>
    </location>
</feature>
<evidence type="ECO:0000256" key="2">
    <source>
        <dbReference type="SAM" id="Phobius"/>
    </source>
</evidence>